<dbReference type="GeneID" id="78818481"/>
<dbReference type="Pfam" id="PF05742">
    <property type="entry name" value="TANGO2"/>
    <property type="match status" value="1"/>
</dbReference>
<accession>A0ABD5XT13</accession>
<dbReference type="Gene3D" id="3.60.60.10">
    <property type="entry name" value="Penicillin V Acylase, Chain A"/>
    <property type="match status" value="1"/>
</dbReference>
<proteinExistence type="predicted"/>
<protein>
    <submittedName>
        <fullName evidence="1">NRDE family protein</fullName>
    </submittedName>
</protein>
<dbReference type="PANTHER" id="PTHR17985:SF8">
    <property type="entry name" value="TRANSPORT AND GOLGI ORGANIZATION PROTEIN 2 HOMOLOG"/>
    <property type="match status" value="1"/>
</dbReference>
<dbReference type="InterPro" id="IPR008551">
    <property type="entry name" value="TANGO2"/>
</dbReference>
<dbReference type="RefSeq" id="WP_274323898.1">
    <property type="nucleotide sequence ID" value="NZ_CP118158.1"/>
</dbReference>
<organism evidence="1 2">
    <name type="scientific">Halosimplex aquaticum</name>
    <dbReference type="NCBI Taxonomy" id="3026162"/>
    <lineage>
        <taxon>Archaea</taxon>
        <taxon>Methanobacteriati</taxon>
        <taxon>Methanobacteriota</taxon>
        <taxon>Stenosarchaea group</taxon>
        <taxon>Halobacteria</taxon>
        <taxon>Halobacteriales</taxon>
        <taxon>Haloarculaceae</taxon>
        <taxon>Halosimplex</taxon>
    </lineage>
</organism>
<name>A0ABD5XT13_9EURY</name>
<dbReference type="EMBL" id="JBHTAS010000001">
    <property type="protein sequence ID" value="MFC7138254.1"/>
    <property type="molecule type" value="Genomic_DNA"/>
</dbReference>
<dbReference type="AlphaFoldDB" id="A0ABD5XT13"/>
<dbReference type="Proteomes" id="UP001596432">
    <property type="component" value="Unassembled WGS sequence"/>
</dbReference>
<comment type="caution">
    <text evidence="1">The sequence shown here is derived from an EMBL/GenBank/DDBJ whole genome shotgun (WGS) entry which is preliminary data.</text>
</comment>
<gene>
    <name evidence="1" type="ORF">ACFQMA_00165</name>
</gene>
<evidence type="ECO:0000313" key="1">
    <source>
        <dbReference type="EMBL" id="MFC7138254.1"/>
    </source>
</evidence>
<sequence length="249" mass="27149">MCTLVFAWQVFTDAPVVAAANRDEALGRPSTPPEIVEESPRVLAPRDEEAGGTWIGYNERGVFVAITNRWTGADGEATAERSRGLLVRDALRQASAEEAARLVERELDDRRYDGFNLVLADANAALLVEWDGDSRRVRNFDPGVHVVVNVGADGEYAIPEARAEAGEAQAQNAGKVATALQVEPGETSSSWLDRAADVIADHEYGVCVHRDRFGTRSSSLIEIGREGSRYRYADGPPCETAYRDVDSQI</sequence>
<keyword evidence="2" id="KW-1185">Reference proteome</keyword>
<reference evidence="1 2" key="1">
    <citation type="journal article" date="2019" name="Int. J. Syst. Evol. Microbiol.">
        <title>The Global Catalogue of Microorganisms (GCM) 10K type strain sequencing project: providing services to taxonomists for standard genome sequencing and annotation.</title>
        <authorList>
            <consortium name="The Broad Institute Genomics Platform"/>
            <consortium name="The Broad Institute Genome Sequencing Center for Infectious Disease"/>
            <person name="Wu L."/>
            <person name="Ma J."/>
        </authorList>
    </citation>
    <scope>NUCLEOTIDE SEQUENCE [LARGE SCALE GENOMIC DNA]</scope>
    <source>
        <strain evidence="1 2">XZYJT29</strain>
    </source>
</reference>
<dbReference type="PANTHER" id="PTHR17985">
    <property type="entry name" value="SER/THR-RICH PROTEIN T10 IN DGCR REGION"/>
    <property type="match status" value="1"/>
</dbReference>
<evidence type="ECO:0000313" key="2">
    <source>
        <dbReference type="Proteomes" id="UP001596432"/>
    </source>
</evidence>